<dbReference type="PANTHER" id="PTHR48025:SF1">
    <property type="entry name" value="RRM DOMAIN-CONTAINING PROTEIN"/>
    <property type="match status" value="1"/>
</dbReference>
<evidence type="ECO:0000259" key="3">
    <source>
        <dbReference type="PROSITE" id="PS50102"/>
    </source>
</evidence>
<accession>A0A2U2PHL0</accession>
<evidence type="ECO:0000313" key="5">
    <source>
        <dbReference type="Proteomes" id="UP000245647"/>
    </source>
</evidence>
<dbReference type="GO" id="GO:0003729">
    <property type="term" value="F:mRNA binding"/>
    <property type="evidence" value="ECO:0007669"/>
    <property type="project" value="TreeGrafter"/>
</dbReference>
<keyword evidence="5" id="KW-1185">Reference proteome</keyword>
<protein>
    <recommendedName>
        <fullName evidence="3">RRM domain-containing protein</fullName>
    </recommendedName>
</protein>
<dbReference type="InterPro" id="IPR050502">
    <property type="entry name" value="Euk_RNA-bind_prot"/>
</dbReference>
<dbReference type="Gene3D" id="3.30.70.330">
    <property type="match status" value="1"/>
</dbReference>
<dbReference type="SUPFAM" id="SSF54928">
    <property type="entry name" value="RNA-binding domain, RBD"/>
    <property type="match status" value="1"/>
</dbReference>
<dbReference type="EMBL" id="QEAS01000007">
    <property type="protein sequence ID" value="PWG80895.1"/>
    <property type="molecule type" value="Genomic_DNA"/>
</dbReference>
<dbReference type="PROSITE" id="PS50102">
    <property type="entry name" value="RRM"/>
    <property type="match status" value="1"/>
</dbReference>
<dbReference type="RefSeq" id="WP_109415750.1">
    <property type="nucleotide sequence ID" value="NZ_QEAS01000007.1"/>
</dbReference>
<name>A0A2U2PHL0_9SPHI</name>
<comment type="caution">
    <text evidence="4">The sequence shown here is derived from an EMBL/GenBank/DDBJ whole genome shotgun (WGS) entry which is preliminary data.</text>
</comment>
<dbReference type="InterPro" id="IPR035979">
    <property type="entry name" value="RBD_domain_sf"/>
</dbReference>
<dbReference type="InterPro" id="IPR000504">
    <property type="entry name" value="RRM_dom"/>
</dbReference>
<reference evidence="4 5" key="1">
    <citation type="submission" date="2018-04" db="EMBL/GenBank/DDBJ databases">
        <title>Pedobacter chongqingensis sp. nov., isolated from a rottenly hemp rope.</title>
        <authorList>
            <person name="Cai Y."/>
        </authorList>
    </citation>
    <scope>NUCLEOTIDE SEQUENCE [LARGE SCALE GENOMIC DNA]</scope>
    <source>
        <strain evidence="4 5">FJ4-8</strain>
    </source>
</reference>
<proteinExistence type="predicted"/>
<sequence>MVKLFAGGFPRDLEDLELKEIFEQFGKVEAVNIVRDKHTKISRRFGFVDMADEEEARRAVANLHEASIDDETISVTFADDRQKEKVANKRRGAQKVDIKSRPKFKAKTYQKVSRPGEVTYQKVTRPGEGISGRRPRKRI</sequence>
<evidence type="ECO:0000256" key="1">
    <source>
        <dbReference type="ARBA" id="ARBA00022884"/>
    </source>
</evidence>
<dbReference type="SMART" id="SM00360">
    <property type="entry name" value="RRM"/>
    <property type="match status" value="1"/>
</dbReference>
<dbReference type="OrthoDB" id="797376at2"/>
<dbReference type="InterPro" id="IPR012677">
    <property type="entry name" value="Nucleotide-bd_a/b_plait_sf"/>
</dbReference>
<dbReference type="Pfam" id="PF00076">
    <property type="entry name" value="RRM_1"/>
    <property type="match status" value="1"/>
</dbReference>
<evidence type="ECO:0000256" key="2">
    <source>
        <dbReference type="SAM" id="MobiDB-lite"/>
    </source>
</evidence>
<organism evidence="4 5">
    <name type="scientific">Pararcticibacter amylolyticus</name>
    <dbReference type="NCBI Taxonomy" id="2173175"/>
    <lineage>
        <taxon>Bacteria</taxon>
        <taxon>Pseudomonadati</taxon>
        <taxon>Bacteroidota</taxon>
        <taxon>Sphingobacteriia</taxon>
        <taxon>Sphingobacteriales</taxon>
        <taxon>Sphingobacteriaceae</taxon>
        <taxon>Pararcticibacter</taxon>
    </lineage>
</organism>
<feature type="domain" description="RRM" evidence="3">
    <location>
        <begin position="2"/>
        <end position="80"/>
    </location>
</feature>
<keyword evidence="1" id="KW-0694">RNA-binding</keyword>
<dbReference type="PANTHER" id="PTHR48025">
    <property type="entry name" value="OS02G0815200 PROTEIN"/>
    <property type="match status" value="1"/>
</dbReference>
<evidence type="ECO:0000313" key="4">
    <source>
        <dbReference type="EMBL" id="PWG80895.1"/>
    </source>
</evidence>
<dbReference type="AlphaFoldDB" id="A0A2U2PHL0"/>
<dbReference type="Proteomes" id="UP000245647">
    <property type="component" value="Unassembled WGS sequence"/>
</dbReference>
<gene>
    <name evidence="4" type="ORF">DDR33_10630</name>
</gene>
<feature type="region of interest" description="Disordered" evidence="2">
    <location>
        <begin position="120"/>
        <end position="139"/>
    </location>
</feature>